<dbReference type="AlphaFoldDB" id="A0A7W3TAY1"/>
<evidence type="ECO:0000313" key="8">
    <source>
        <dbReference type="Proteomes" id="UP000538929"/>
    </source>
</evidence>
<protein>
    <submittedName>
        <fullName evidence="7">ABC transporter substrate-binding protein</fullName>
    </submittedName>
</protein>
<sequence length="356" mass="37602">MKTSVRARSALPRTPLLRRSATAVGGVLCVGALLTACAGGDTDRASGRDAAPAERTGASGEEWSFTDDRGVTVELDGRPETVVAFVGAAAALHDYGVTVDAVFGPLVGPDGEPDIQAGDLPVDEVESVGSAWGEFNLDAYAALEPDLLVSTMFVEDALWYVPDDSAAKIESLAPSIGLSVASPSTVVEAIERHSELAEALGGDLSADPVTEARERFEAAAEELRQAAEDNPGIRVMAASGSADLFYVSDPKASPDLSYFVELGVEMVVPDDAPAGFFEELSWENADRYDADIILLDGRTGVMQADDLADKPTWAQLPAVRADQIAYWTTEPRYSHAGFAPILEDLAEAIRNADRVA</sequence>
<evidence type="ECO:0000256" key="3">
    <source>
        <dbReference type="ARBA" id="ARBA00022448"/>
    </source>
</evidence>
<name>A0A7W3TAY1_9ACTN</name>
<keyword evidence="8" id="KW-1185">Reference proteome</keyword>
<dbReference type="RefSeq" id="WP_182604985.1">
    <property type="nucleotide sequence ID" value="NZ_VKHT01000059.1"/>
</dbReference>
<dbReference type="GO" id="GO:1901678">
    <property type="term" value="P:iron coordination entity transport"/>
    <property type="evidence" value="ECO:0007669"/>
    <property type="project" value="UniProtKB-ARBA"/>
</dbReference>
<keyword evidence="4" id="KW-0732">Signal</keyword>
<dbReference type="Gene3D" id="3.40.50.1980">
    <property type="entry name" value="Nitrogenase molybdenum iron protein domain"/>
    <property type="match status" value="2"/>
</dbReference>
<dbReference type="PROSITE" id="PS50983">
    <property type="entry name" value="FE_B12_PBP"/>
    <property type="match status" value="1"/>
</dbReference>
<dbReference type="SUPFAM" id="SSF53807">
    <property type="entry name" value="Helical backbone' metal receptor"/>
    <property type="match status" value="1"/>
</dbReference>
<proteinExistence type="inferred from homology"/>
<feature type="region of interest" description="Disordered" evidence="5">
    <location>
        <begin position="41"/>
        <end position="63"/>
    </location>
</feature>
<comment type="caution">
    <text evidence="7">The sequence shown here is derived from an EMBL/GenBank/DDBJ whole genome shotgun (WGS) entry which is preliminary data.</text>
</comment>
<organism evidence="7 8">
    <name type="scientific">Streptomyces alkaliphilus</name>
    <dbReference type="NCBI Taxonomy" id="1472722"/>
    <lineage>
        <taxon>Bacteria</taxon>
        <taxon>Bacillati</taxon>
        <taxon>Actinomycetota</taxon>
        <taxon>Actinomycetes</taxon>
        <taxon>Kitasatosporales</taxon>
        <taxon>Streptomycetaceae</taxon>
        <taxon>Streptomyces</taxon>
    </lineage>
</organism>
<comment type="similarity">
    <text evidence="2">Belongs to the bacterial solute-binding protein 8 family.</text>
</comment>
<evidence type="ECO:0000256" key="5">
    <source>
        <dbReference type="SAM" id="MobiDB-lite"/>
    </source>
</evidence>
<feature type="domain" description="Fe/B12 periplasmic-binding" evidence="6">
    <location>
        <begin position="80"/>
        <end position="356"/>
    </location>
</feature>
<reference evidence="8" key="1">
    <citation type="submission" date="2019-10" db="EMBL/GenBank/DDBJ databases">
        <title>Streptomyces sp. nov., a novel actinobacterium isolated from alkaline environment.</title>
        <authorList>
            <person name="Golinska P."/>
        </authorList>
    </citation>
    <scope>NUCLEOTIDE SEQUENCE [LARGE SCALE GENOMIC DNA]</scope>
    <source>
        <strain evidence="8">DSM 42118</strain>
    </source>
</reference>
<accession>A0A7W3TAY1</accession>
<dbReference type="GO" id="GO:0030288">
    <property type="term" value="C:outer membrane-bounded periplasmic space"/>
    <property type="evidence" value="ECO:0007669"/>
    <property type="project" value="TreeGrafter"/>
</dbReference>
<dbReference type="Proteomes" id="UP000538929">
    <property type="component" value="Unassembled WGS sequence"/>
</dbReference>
<keyword evidence="3" id="KW-0813">Transport</keyword>
<dbReference type="EMBL" id="VKHT01000059">
    <property type="protein sequence ID" value="MBB0243290.1"/>
    <property type="molecule type" value="Genomic_DNA"/>
</dbReference>
<evidence type="ECO:0000256" key="4">
    <source>
        <dbReference type="ARBA" id="ARBA00022729"/>
    </source>
</evidence>
<dbReference type="PANTHER" id="PTHR30532:SF24">
    <property type="entry name" value="FERRIC ENTEROBACTIN-BINDING PERIPLASMIC PROTEIN FEPB"/>
    <property type="match status" value="1"/>
</dbReference>
<dbReference type="PANTHER" id="PTHR30532">
    <property type="entry name" value="IRON III DICITRATE-BINDING PERIPLASMIC PROTEIN"/>
    <property type="match status" value="1"/>
</dbReference>
<evidence type="ECO:0000259" key="6">
    <source>
        <dbReference type="PROSITE" id="PS50983"/>
    </source>
</evidence>
<dbReference type="InterPro" id="IPR002491">
    <property type="entry name" value="ABC_transptr_periplasmic_BD"/>
</dbReference>
<dbReference type="Pfam" id="PF01497">
    <property type="entry name" value="Peripla_BP_2"/>
    <property type="match status" value="1"/>
</dbReference>
<gene>
    <name evidence="7" type="ORF">FNQ90_03985</name>
</gene>
<evidence type="ECO:0000256" key="1">
    <source>
        <dbReference type="ARBA" id="ARBA00004196"/>
    </source>
</evidence>
<evidence type="ECO:0000313" key="7">
    <source>
        <dbReference type="EMBL" id="MBB0243290.1"/>
    </source>
</evidence>
<evidence type="ECO:0000256" key="2">
    <source>
        <dbReference type="ARBA" id="ARBA00008814"/>
    </source>
</evidence>
<dbReference type="InterPro" id="IPR051313">
    <property type="entry name" value="Bact_iron-sidero_bind"/>
</dbReference>
<comment type="subcellular location">
    <subcellularLocation>
        <location evidence="1">Cell envelope</location>
    </subcellularLocation>
</comment>